<keyword evidence="3" id="KW-0408">Iron</keyword>
<dbReference type="EMBL" id="JAAWWK010000006">
    <property type="protein sequence ID" value="NKI19002.1"/>
    <property type="molecule type" value="Genomic_DNA"/>
</dbReference>
<evidence type="ECO:0000313" key="6">
    <source>
        <dbReference type="EMBL" id="NKI19002.1"/>
    </source>
</evidence>
<evidence type="ECO:0000259" key="5">
    <source>
        <dbReference type="PROSITE" id="PS51296"/>
    </source>
</evidence>
<evidence type="ECO:0000313" key="7">
    <source>
        <dbReference type="Proteomes" id="UP000765845"/>
    </source>
</evidence>
<gene>
    <name evidence="6" type="ORF">HCU74_16460</name>
</gene>
<dbReference type="PROSITE" id="PS51296">
    <property type="entry name" value="RIESKE"/>
    <property type="match status" value="1"/>
</dbReference>
<keyword evidence="2" id="KW-0479">Metal-binding</keyword>
<dbReference type="PANTHER" id="PTHR40261:SF1">
    <property type="entry name" value="RIESKE DOMAIN-CONTAINING PROTEIN"/>
    <property type="match status" value="1"/>
</dbReference>
<accession>A0ABX1GKW7</accession>
<dbReference type="InterPro" id="IPR017941">
    <property type="entry name" value="Rieske_2Fe-2S"/>
</dbReference>
<dbReference type="InterPro" id="IPR036922">
    <property type="entry name" value="Rieske_2Fe-2S_sf"/>
</dbReference>
<evidence type="ECO:0000256" key="3">
    <source>
        <dbReference type="ARBA" id="ARBA00023004"/>
    </source>
</evidence>
<dbReference type="PANTHER" id="PTHR40261">
    <property type="match status" value="1"/>
</dbReference>
<dbReference type="RefSeq" id="WP_168451506.1">
    <property type="nucleotide sequence ID" value="NZ_JAAWWK010000006.1"/>
</dbReference>
<proteinExistence type="predicted"/>
<dbReference type="Pfam" id="PF00355">
    <property type="entry name" value="Rieske"/>
    <property type="match status" value="1"/>
</dbReference>
<protein>
    <submittedName>
        <fullName evidence="6">Rieske (2Fe-2S) protein</fullName>
    </submittedName>
</protein>
<sequence>MAKLTDTTAPEHYLCDIDDIADPGAKGLRLGDRSLFAVKQRGEVYVYQNRCPHIGVELHWQEDQFLDIDETLIQCATHGALFIIETGECVSGPCIGRSLEAVTSRVDNGKLYLVENAD</sequence>
<reference evidence="6 7" key="1">
    <citation type="submission" date="2020-04" db="EMBL/GenBank/DDBJ databases">
        <authorList>
            <person name="Yoon J."/>
        </authorList>
    </citation>
    <scope>NUCLEOTIDE SEQUENCE [LARGE SCALE GENOMIC DNA]</scope>
    <source>
        <strain evidence="6 7">KMU-166</strain>
    </source>
</reference>
<dbReference type="Gene3D" id="2.102.10.10">
    <property type="entry name" value="Rieske [2Fe-2S] iron-sulphur domain"/>
    <property type="match status" value="1"/>
</dbReference>
<comment type="caution">
    <text evidence="6">The sequence shown here is derived from an EMBL/GenBank/DDBJ whole genome shotgun (WGS) entry which is preliminary data.</text>
</comment>
<dbReference type="SUPFAM" id="SSF50022">
    <property type="entry name" value="ISP domain"/>
    <property type="match status" value="1"/>
</dbReference>
<evidence type="ECO:0000256" key="1">
    <source>
        <dbReference type="ARBA" id="ARBA00022714"/>
    </source>
</evidence>
<name>A0ABX1GKW7_9GAMM</name>
<evidence type="ECO:0000256" key="2">
    <source>
        <dbReference type="ARBA" id="ARBA00022723"/>
    </source>
</evidence>
<keyword evidence="4" id="KW-0411">Iron-sulfur</keyword>
<feature type="domain" description="Rieske" evidence="5">
    <location>
        <begin position="12"/>
        <end position="113"/>
    </location>
</feature>
<dbReference type="CDD" id="cd03467">
    <property type="entry name" value="Rieske"/>
    <property type="match status" value="1"/>
</dbReference>
<dbReference type="Proteomes" id="UP000765845">
    <property type="component" value="Unassembled WGS sequence"/>
</dbReference>
<organism evidence="6 7">
    <name type="scientific">Spongiibacter thalassae</name>
    <dbReference type="NCBI Taxonomy" id="2721624"/>
    <lineage>
        <taxon>Bacteria</taxon>
        <taxon>Pseudomonadati</taxon>
        <taxon>Pseudomonadota</taxon>
        <taxon>Gammaproteobacteria</taxon>
        <taxon>Cellvibrionales</taxon>
        <taxon>Spongiibacteraceae</taxon>
        <taxon>Spongiibacter</taxon>
    </lineage>
</organism>
<keyword evidence="7" id="KW-1185">Reference proteome</keyword>
<evidence type="ECO:0000256" key="4">
    <source>
        <dbReference type="ARBA" id="ARBA00023014"/>
    </source>
</evidence>
<keyword evidence="1" id="KW-0001">2Fe-2S</keyword>